<dbReference type="AlphaFoldDB" id="A0AAW0REV5"/>
<accession>A0AAW0REV5</accession>
<feature type="signal peptide" evidence="1">
    <location>
        <begin position="1"/>
        <end position="18"/>
    </location>
</feature>
<name>A0AAW0REV5_9PEZI</name>
<evidence type="ECO:0000313" key="3">
    <source>
        <dbReference type="Proteomes" id="UP001392437"/>
    </source>
</evidence>
<organism evidence="2 3">
    <name type="scientific">Apiospora kogelbergensis</name>
    <dbReference type="NCBI Taxonomy" id="1337665"/>
    <lineage>
        <taxon>Eukaryota</taxon>
        <taxon>Fungi</taxon>
        <taxon>Dikarya</taxon>
        <taxon>Ascomycota</taxon>
        <taxon>Pezizomycotina</taxon>
        <taxon>Sordariomycetes</taxon>
        <taxon>Xylariomycetidae</taxon>
        <taxon>Amphisphaeriales</taxon>
        <taxon>Apiosporaceae</taxon>
        <taxon>Apiospora</taxon>
    </lineage>
</organism>
<keyword evidence="3" id="KW-1185">Reference proteome</keyword>
<dbReference type="Proteomes" id="UP001392437">
    <property type="component" value="Unassembled WGS sequence"/>
</dbReference>
<feature type="chain" id="PRO_5043676554" evidence="1">
    <location>
        <begin position="19"/>
        <end position="76"/>
    </location>
</feature>
<keyword evidence="1" id="KW-0732">Signal</keyword>
<evidence type="ECO:0000313" key="2">
    <source>
        <dbReference type="EMBL" id="KAK8133327.1"/>
    </source>
</evidence>
<sequence>MHVTTLLKFALLSSFGAAQDIKSDNFSDACHSPCSGAVDISKNCEDSNDNDQTKRDCTFTDENAQSPFYGSVIHLF</sequence>
<evidence type="ECO:0000256" key="1">
    <source>
        <dbReference type="SAM" id="SignalP"/>
    </source>
</evidence>
<protein>
    <submittedName>
        <fullName evidence="2">Uncharacterized protein</fullName>
    </submittedName>
</protein>
<reference evidence="2 3" key="1">
    <citation type="submission" date="2023-01" db="EMBL/GenBank/DDBJ databases">
        <title>Analysis of 21 Apiospora genomes using comparative genomics revels a genus with tremendous synthesis potential of carbohydrate active enzymes and secondary metabolites.</title>
        <authorList>
            <person name="Sorensen T."/>
        </authorList>
    </citation>
    <scope>NUCLEOTIDE SEQUENCE [LARGE SCALE GENOMIC DNA]</scope>
    <source>
        <strain evidence="2 3">CBS 117206</strain>
    </source>
</reference>
<comment type="caution">
    <text evidence="2">The sequence shown here is derived from an EMBL/GenBank/DDBJ whole genome shotgun (WGS) entry which is preliminary data.</text>
</comment>
<proteinExistence type="predicted"/>
<gene>
    <name evidence="2" type="ORF">PG999_001500</name>
</gene>
<dbReference type="EMBL" id="JAQQWP010000001">
    <property type="protein sequence ID" value="KAK8133327.1"/>
    <property type="molecule type" value="Genomic_DNA"/>
</dbReference>